<reference evidence="1 2" key="1">
    <citation type="submission" date="2013-07" db="EMBL/GenBank/DDBJ databases">
        <title>Comparative Genomic and Metabolomic Analysis of Twelve Strains of Pseudoalteromonas luteoviolacea.</title>
        <authorList>
            <person name="Vynne N.G."/>
            <person name="Mansson M."/>
            <person name="Gram L."/>
        </authorList>
    </citation>
    <scope>NUCLEOTIDE SEQUENCE [LARGE SCALE GENOMIC DNA]</scope>
    <source>
        <strain evidence="1 2">NCIMB 1942</strain>
    </source>
</reference>
<sequence>MTSIGRNLDSKTTEKYDIKRIDRLLSNYTLLRGSTSVYVSLSHFVVTEKHLVILVDWSHGDTQTKHCILRASIASKGRALTLYQKSTFSFQCPCPKVQKHYLKILKLLLLSDCRPVIVTDVGFKVPWLKAVKSNSWYYISRVRGTAHLKTEHSDGFISCRAGSHF</sequence>
<gene>
    <name evidence="1" type="ORF">N482_07985</name>
</gene>
<feature type="non-terminal residue" evidence="1">
    <location>
        <position position="165"/>
    </location>
</feature>
<organism evidence="1 2">
    <name type="scientific">Pseudoalteromonas luteoviolacea NCIMB 1942</name>
    <dbReference type="NCBI Taxonomy" id="1365253"/>
    <lineage>
        <taxon>Bacteria</taxon>
        <taxon>Pseudomonadati</taxon>
        <taxon>Pseudomonadota</taxon>
        <taxon>Gammaproteobacteria</taxon>
        <taxon>Alteromonadales</taxon>
        <taxon>Pseudoalteromonadaceae</taxon>
        <taxon>Pseudoalteromonas</taxon>
    </lineage>
</organism>
<evidence type="ECO:0000313" key="1">
    <source>
        <dbReference type="EMBL" id="KZN48399.1"/>
    </source>
</evidence>
<dbReference type="PANTHER" id="PTHR35404:SF8">
    <property type="entry name" value="TRANSPOSASE OF TN10"/>
    <property type="match status" value="1"/>
</dbReference>
<accession>A0A161XYI9</accession>
<dbReference type="AlphaFoldDB" id="A0A161XYI9"/>
<dbReference type="PATRIC" id="fig|1365253.3.peg.1852"/>
<dbReference type="SUPFAM" id="SSF53098">
    <property type="entry name" value="Ribonuclease H-like"/>
    <property type="match status" value="1"/>
</dbReference>
<evidence type="ECO:0000313" key="2">
    <source>
        <dbReference type="Proteomes" id="UP000076587"/>
    </source>
</evidence>
<name>A0A161XYI9_9GAMM</name>
<protein>
    <recommendedName>
        <fullName evidence="3">Transposase IS4-like domain-containing protein</fullName>
    </recommendedName>
</protein>
<evidence type="ECO:0008006" key="3">
    <source>
        <dbReference type="Google" id="ProtNLM"/>
    </source>
</evidence>
<comment type="caution">
    <text evidence="1">The sequence shown here is derived from an EMBL/GenBank/DDBJ whole genome shotgun (WGS) entry which is preliminary data.</text>
</comment>
<dbReference type="PANTHER" id="PTHR35404">
    <property type="entry name" value="TRANSPOSASE OF TN10"/>
    <property type="match status" value="1"/>
</dbReference>
<dbReference type="InterPro" id="IPR012337">
    <property type="entry name" value="RNaseH-like_sf"/>
</dbReference>
<dbReference type="Proteomes" id="UP000076587">
    <property type="component" value="Unassembled WGS sequence"/>
</dbReference>
<dbReference type="EMBL" id="AUXT01000146">
    <property type="protein sequence ID" value="KZN48399.1"/>
    <property type="molecule type" value="Genomic_DNA"/>
</dbReference>
<proteinExistence type="predicted"/>